<dbReference type="AlphaFoldDB" id="F8B3E6"/>
<dbReference type="STRING" id="656024.FsymDg_1515"/>
<protein>
    <recommendedName>
        <fullName evidence="4">Secreted protein</fullName>
    </recommendedName>
</protein>
<evidence type="ECO:0000313" key="3">
    <source>
        <dbReference type="Proteomes" id="UP000001549"/>
    </source>
</evidence>
<feature type="signal peptide" evidence="1">
    <location>
        <begin position="1"/>
        <end position="31"/>
    </location>
</feature>
<proteinExistence type="predicted"/>
<accession>F8B3E6</accession>
<dbReference type="EMBL" id="CP002801">
    <property type="protein sequence ID" value="AEH08975.1"/>
    <property type="molecule type" value="Genomic_DNA"/>
</dbReference>
<evidence type="ECO:0000256" key="1">
    <source>
        <dbReference type="SAM" id="SignalP"/>
    </source>
</evidence>
<name>F8B3E6_9ACTN</name>
<sequence length="112" mass="11785" precursor="true">MFGRTRVPRRTLLVGRLAATAAVVAMTVGLAGCGAVSEETRQAGTDTLCSQIEARAADVRASVDVARLVALTVRDLAPDGNVRQLADQVSHNPGDLELRGQLADWIDNKCSG</sequence>
<evidence type="ECO:0008006" key="4">
    <source>
        <dbReference type="Google" id="ProtNLM"/>
    </source>
</evidence>
<gene>
    <name evidence="2" type="ordered locus">FsymDg_1515</name>
</gene>
<dbReference type="Proteomes" id="UP000001549">
    <property type="component" value="Chromosome"/>
</dbReference>
<organism evidence="2 3">
    <name type="scientific">Candidatus Protofrankia datiscae</name>
    <dbReference type="NCBI Taxonomy" id="2716812"/>
    <lineage>
        <taxon>Bacteria</taxon>
        <taxon>Bacillati</taxon>
        <taxon>Actinomycetota</taxon>
        <taxon>Actinomycetes</taxon>
        <taxon>Frankiales</taxon>
        <taxon>Frankiaceae</taxon>
        <taxon>Protofrankia</taxon>
    </lineage>
</organism>
<evidence type="ECO:0000313" key="2">
    <source>
        <dbReference type="EMBL" id="AEH08975.1"/>
    </source>
</evidence>
<keyword evidence="1" id="KW-0732">Signal</keyword>
<reference evidence="2 3" key="1">
    <citation type="submission" date="2011-05" db="EMBL/GenBank/DDBJ databases">
        <title>Complete sequence of chromosome of Frankia symbiont of Datisca glomerata.</title>
        <authorList>
            <consortium name="US DOE Joint Genome Institute"/>
            <person name="Lucas S."/>
            <person name="Han J."/>
            <person name="Lapidus A."/>
            <person name="Cheng J.-F."/>
            <person name="Goodwin L."/>
            <person name="Pitluck S."/>
            <person name="Peters L."/>
            <person name="Mikhailova N."/>
            <person name="Chertkov O."/>
            <person name="Teshima H."/>
            <person name="Han C."/>
            <person name="Tapia R."/>
            <person name="Land M."/>
            <person name="Hauser L."/>
            <person name="Kyrpides N."/>
            <person name="Ivanova N."/>
            <person name="Pagani I."/>
            <person name="Berry A."/>
            <person name="Pawlowski K."/>
            <person name="Persson T."/>
            <person name="Vanden Heuvel B."/>
            <person name="Benson D."/>
            <person name="Woyke T."/>
        </authorList>
    </citation>
    <scope>NUCLEOTIDE SEQUENCE [LARGE SCALE GENOMIC DNA]</scope>
    <source>
        <strain evidence="3">4085684</strain>
    </source>
</reference>
<dbReference type="KEGG" id="fsy:FsymDg_1515"/>
<dbReference type="HOGENOM" id="CLU_2142227_0_0_11"/>
<keyword evidence="3" id="KW-1185">Reference proteome</keyword>
<feature type="chain" id="PRO_5038389488" description="Secreted protein" evidence="1">
    <location>
        <begin position="32"/>
        <end position="112"/>
    </location>
</feature>
<dbReference type="PROSITE" id="PS51257">
    <property type="entry name" value="PROKAR_LIPOPROTEIN"/>
    <property type="match status" value="1"/>
</dbReference>